<feature type="compositionally biased region" description="Low complexity" evidence="9">
    <location>
        <begin position="348"/>
        <end position="364"/>
    </location>
</feature>
<feature type="transmembrane region" description="Helical" evidence="10">
    <location>
        <begin position="39"/>
        <end position="61"/>
    </location>
</feature>
<evidence type="ECO:0000256" key="5">
    <source>
        <dbReference type="ARBA" id="ARBA00023040"/>
    </source>
</evidence>
<dbReference type="AlphaFoldDB" id="A0AAE0Y630"/>
<dbReference type="PROSITE" id="PS00237">
    <property type="entry name" value="G_PROTEIN_RECEP_F1_1"/>
    <property type="match status" value="1"/>
</dbReference>
<feature type="transmembrane region" description="Helical" evidence="10">
    <location>
        <begin position="162"/>
        <end position="183"/>
    </location>
</feature>
<accession>A0AAE0Y630</accession>
<evidence type="ECO:0000259" key="11">
    <source>
        <dbReference type="PROSITE" id="PS50262"/>
    </source>
</evidence>
<dbReference type="SUPFAM" id="SSF81321">
    <property type="entry name" value="Family A G protein-coupled receptor-like"/>
    <property type="match status" value="1"/>
</dbReference>
<keyword evidence="3 10" id="KW-0812">Transmembrane</keyword>
<feature type="compositionally biased region" description="Polar residues" evidence="9">
    <location>
        <begin position="365"/>
        <end position="388"/>
    </location>
</feature>
<evidence type="ECO:0000256" key="4">
    <source>
        <dbReference type="ARBA" id="ARBA00022989"/>
    </source>
</evidence>
<feature type="compositionally biased region" description="Low complexity" evidence="9">
    <location>
        <begin position="392"/>
        <end position="403"/>
    </location>
</feature>
<evidence type="ECO:0000313" key="12">
    <source>
        <dbReference type="EMBL" id="KAK3733844.1"/>
    </source>
</evidence>
<evidence type="ECO:0000256" key="8">
    <source>
        <dbReference type="ARBA" id="ARBA00023224"/>
    </source>
</evidence>
<keyword evidence="13" id="KW-1185">Reference proteome</keyword>
<dbReference type="PROSITE" id="PS50262">
    <property type="entry name" value="G_PROTEIN_RECEP_F1_2"/>
    <property type="match status" value="1"/>
</dbReference>
<sequence>MEVSIPLHCLAALLPLLSNVSMMIIFCRVPMLHTPSFVLLSSQAAVDIVLALVWNFTFELIDSSQALDNRLIYPGSGACTAIGIIWQTAVSMSTLLQATIASDRYLFIVHPFKYQKFITSSRAAGCCFAIFAISISLPNFIFASEAPYQLEGPTKTCIQSEIWPILYLTIVFLPSVSLAAFSSQRIWTLYSRMLQQIELMQECTPTPIACLDHLRSPSCGTVLTKNQPCLDARARENLSMELQGRRRTTLKHIIQSIIMRRRVLKKMKAKPQIYSSKNDLNTAAPIVMITECEKGDRASGVTPRVTLPYLQNKIEDLHHGHGLTPVDTPIYTIHTPLPFSTNSIERTSSPWSSCSSPGPISSISTAEKSPSHLSHNPQQSRQASVTSEDSSKSFPSSVYSDSSSGHHLV</sequence>
<keyword evidence="7" id="KW-0675">Receptor</keyword>
<dbReference type="InterPro" id="IPR050569">
    <property type="entry name" value="TAAR"/>
</dbReference>
<keyword evidence="6 10" id="KW-0472">Membrane</keyword>
<dbReference type="PANTHER" id="PTHR24249:SF424">
    <property type="entry name" value="G-PROTEIN COUPLED RECEPTORS FAMILY 1 PROFILE DOMAIN-CONTAINING PROTEIN"/>
    <property type="match status" value="1"/>
</dbReference>
<feature type="region of interest" description="Disordered" evidence="9">
    <location>
        <begin position="344"/>
        <end position="409"/>
    </location>
</feature>
<protein>
    <recommendedName>
        <fullName evidence="11">G-protein coupled receptors family 1 profile domain-containing protein</fullName>
    </recommendedName>
</protein>
<name>A0AAE0Y630_9GAST</name>
<keyword evidence="8" id="KW-0807">Transducer</keyword>
<dbReference type="PANTHER" id="PTHR24249">
    <property type="entry name" value="HISTAMINE RECEPTOR-RELATED G-PROTEIN COUPLED RECEPTOR"/>
    <property type="match status" value="1"/>
</dbReference>
<feature type="transmembrane region" description="Helical" evidence="10">
    <location>
        <begin position="123"/>
        <end position="142"/>
    </location>
</feature>
<dbReference type="Gene3D" id="1.20.1070.10">
    <property type="entry name" value="Rhodopsin 7-helix transmembrane proteins"/>
    <property type="match status" value="1"/>
</dbReference>
<evidence type="ECO:0000256" key="10">
    <source>
        <dbReference type="SAM" id="Phobius"/>
    </source>
</evidence>
<dbReference type="CDD" id="cd00637">
    <property type="entry name" value="7tm_classA_rhodopsin-like"/>
    <property type="match status" value="1"/>
</dbReference>
<feature type="domain" description="G-protein coupled receptors family 1 profile" evidence="11">
    <location>
        <begin position="18"/>
        <end position="197"/>
    </location>
</feature>
<evidence type="ECO:0000256" key="9">
    <source>
        <dbReference type="SAM" id="MobiDB-lite"/>
    </source>
</evidence>
<evidence type="ECO:0000313" key="13">
    <source>
        <dbReference type="Proteomes" id="UP001283361"/>
    </source>
</evidence>
<comment type="subcellular location">
    <subcellularLocation>
        <location evidence="1">Cell membrane</location>
        <topology evidence="1">Multi-pass membrane protein</topology>
    </subcellularLocation>
</comment>
<evidence type="ECO:0000256" key="3">
    <source>
        <dbReference type="ARBA" id="ARBA00022692"/>
    </source>
</evidence>
<organism evidence="12 13">
    <name type="scientific">Elysia crispata</name>
    <name type="common">lettuce slug</name>
    <dbReference type="NCBI Taxonomy" id="231223"/>
    <lineage>
        <taxon>Eukaryota</taxon>
        <taxon>Metazoa</taxon>
        <taxon>Spiralia</taxon>
        <taxon>Lophotrochozoa</taxon>
        <taxon>Mollusca</taxon>
        <taxon>Gastropoda</taxon>
        <taxon>Heterobranchia</taxon>
        <taxon>Euthyneura</taxon>
        <taxon>Panpulmonata</taxon>
        <taxon>Sacoglossa</taxon>
        <taxon>Placobranchoidea</taxon>
        <taxon>Plakobranchidae</taxon>
        <taxon>Elysia</taxon>
    </lineage>
</organism>
<keyword evidence="4 10" id="KW-1133">Transmembrane helix</keyword>
<dbReference type="InterPro" id="IPR017452">
    <property type="entry name" value="GPCR_Rhodpsn_7TM"/>
</dbReference>
<reference evidence="12" key="1">
    <citation type="journal article" date="2023" name="G3 (Bethesda)">
        <title>A reference genome for the long-term kleptoplast-retaining sea slug Elysia crispata morphotype clarki.</title>
        <authorList>
            <person name="Eastman K.E."/>
            <person name="Pendleton A.L."/>
            <person name="Shaikh M.A."/>
            <person name="Suttiyut T."/>
            <person name="Ogas R."/>
            <person name="Tomko P."/>
            <person name="Gavelis G."/>
            <person name="Widhalm J.R."/>
            <person name="Wisecaver J.H."/>
        </authorList>
    </citation>
    <scope>NUCLEOTIDE SEQUENCE</scope>
    <source>
        <strain evidence="12">ECLA1</strain>
    </source>
</reference>
<proteinExistence type="predicted"/>
<evidence type="ECO:0000256" key="7">
    <source>
        <dbReference type="ARBA" id="ARBA00023170"/>
    </source>
</evidence>
<evidence type="ECO:0000256" key="1">
    <source>
        <dbReference type="ARBA" id="ARBA00004651"/>
    </source>
</evidence>
<dbReference type="Pfam" id="PF00001">
    <property type="entry name" value="7tm_1"/>
    <property type="match status" value="1"/>
</dbReference>
<dbReference type="Proteomes" id="UP001283361">
    <property type="component" value="Unassembled WGS sequence"/>
</dbReference>
<dbReference type="InterPro" id="IPR000276">
    <property type="entry name" value="GPCR_Rhodpsn"/>
</dbReference>
<gene>
    <name evidence="12" type="ORF">RRG08_031785</name>
</gene>
<evidence type="ECO:0000256" key="6">
    <source>
        <dbReference type="ARBA" id="ARBA00023136"/>
    </source>
</evidence>
<evidence type="ECO:0000256" key="2">
    <source>
        <dbReference type="ARBA" id="ARBA00022475"/>
    </source>
</evidence>
<dbReference type="EMBL" id="JAWDGP010006875">
    <property type="protein sequence ID" value="KAK3733844.1"/>
    <property type="molecule type" value="Genomic_DNA"/>
</dbReference>
<dbReference type="GO" id="GO:0004930">
    <property type="term" value="F:G protein-coupled receptor activity"/>
    <property type="evidence" value="ECO:0007669"/>
    <property type="project" value="UniProtKB-KW"/>
</dbReference>
<keyword evidence="5" id="KW-0297">G-protein coupled receptor</keyword>
<keyword evidence="2" id="KW-1003">Cell membrane</keyword>
<comment type="caution">
    <text evidence="12">The sequence shown here is derived from an EMBL/GenBank/DDBJ whole genome shotgun (WGS) entry which is preliminary data.</text>
</comment>
<dbReference type="GO" id="GO:0005886">
    <property type="term" value="C:plasma membrane"/>
    <property type="evidence" value="ECO:0007669"/>
    <property type="project" value="UniProtKB-SubCell"/>
</dbReference>